<dbReference type="InterPro" id="IPR011335">
    <property type="entry name" value="Restrct_endonuc-II-like"/>
</dbReference>
<dbReference type="AlphaFoldDB" id="A0A643EWL9"/>
<dbReference type="InterPro" id="IPR052906">
    <property type="entry name" value="Type_IV_Methyl-Rstrct_Enzyme"/>
</dbReference>
<organism evidence="2">
    <name type="scientific">Brucella pituitosa</name>
    <dbReference type="NCBI Taxonomy" id="571256"/>
    <lineage>
        <taxon>Bacteria</taxon>
        <taxon>Pseudomonadati</taxon>
        <taxon>Pseudomonadota</taxon>
        <taxon>Alphaproteobacteria</taxon>
        <taxon>Hyphomicrobiales</taxon>
        <taxon>Brucellaceae</taxon>
        <taxon>Brucella/Ochrobactrum group</taxon>
        <taxon>Brucella</taxon>
    </lineage>
</organism>
<dbReference type="EMBL" id="VZPE01000008">
    <property type="protein sequence ID" value="KAB0568823.1"/>
    <property type="molecule type" value="Genomic_DNA"/>
</dbReference>
<evidence type="ECO:0000259" key="1">
    <source>
        <dbReference type="Pfam" id="PF04471"/>
    </source>
</evidence>
<reference evidence="2" key="1">
    <citation type="submission" date="2019-09" db="EMBL/GenBank/DDBJ databases">
        <title>Draft genome sequences of 48 bacterial type strains from the CCUG.</title>
        <authorList>
            <person name="Tunovic T."/>
            <person name="Pineiro-Iglesias B."/>
            <person name="Unosson C."/>
            <person name="Inganas E."/>
            <person name="Ohlen M."/>
            <person name="Cardew S."/>
            <person name="Jensie-Markopoulos S."/>
            <person name="Salva-Serra F."/>
            <person name="Jaen-Luchoro D."/>
            <person name="Karlsson R."/>
            <person name="Svensson-Stadler L."/>
            <person name="Chun J."/>
            <person name="Moore E."/>
        </authorList>
    </citation>
    <scope>NUCLEOTIDE SEQUENCE</scope>
    <source>
        <strain evidence="2">CCUG 50899</strain>
    </source>
</reference>
<dbReference type="InterPro" id="IPR011856">
    <property type="entry name" value="tRNA_endonuc-like_dom_sf"/>
</dbReference>
<dbReference type="InterPro" id="IPR016984">
    <property type="entry name" value="UCP031853"/>
</dbReference>
<dbReference type="GO" id="GO:0009307">
    <property type="term" value="P:DNA restriction-modification system"/>
    <property type="evidence" value="ECO:0007669"/>
    <property type="project" value="InterPro"/>
</dbReference>
<name>A0A643EWL9_9HYPH</name>
<keyword evidence="2" id="KW-0378">Hydrolase</keyword>
<feature type="domain" description="Restriction endonuclease type IV Mrr" evidence="1">
    <location>
        <begin position="189"/>
        <end position="301"/>
    </location>
</feature>
<dbReference type="GO" id="GO:0003677">
    <property type="term" value="F:DNA binding"/>
    <property type="evidence" value="ECO:0007669"/>
    <property type="project" value="InterPro"/>
</dbReference>
<gene>
    <name evidence="2" type="ORF">F7Q93_18600</name>
</gene>
<protein>
    <submittedName>
        <fullName evidence="2">Restriction endonuclease</fullName>
    </submittedName>
</protein>
<dbReference type="GO" id="GO:0015666">
    <property type="term" value="F:restriction endodeoxyribonuclease activity"/>
    <property type="evidence" value="ECO:0007669"/>
    <property type="project" value="TreeGrafter"/>
</dbReference>
<dbReference type="Gene3D" id="3.40.1350.10">
    <property type="match status" value="1"/>
</dbReference>
<dbReference type="PANTHER" id="PTHR30015:SF7">
    <property type="entry name" value="TYPE IV METHYL-DIRECTED RESTRICTION ENZYME ECOKMRR"/>
    <property type="match status" value="1"/>
</dbReference>
<dbReference type="SUPFAM" id="SSF52980">
    <property type="entry name" value="Restriction endonuclease-like"/>
    <property type="match status" value="1"/>
</dbReference>
<dbReference type="GO" id="GO:0043590">
    <property type="term" value="C:bacterial nucleoid"/>
    <property type="evidence" value="ECO:0007669"/>
    <property type="project" value="TreeGrafter"/>
</dbReference>
<proteinExistence type="predicted"/>
<keyword evidence="2" id="KW-0255">Endonuclease</keyword>
<dbReference type="Pfam" id="PF04471">
    <property type="entry name" value="Mrr_cat"/>
    <property type="match status" value="1"/>
</dbReference>
<dbReference type="InterPro" id="IPR007560">
    <property type="entry name" value="Restrct_endonuc_IV_Mrr"/>
</dbReference>
<dbReference type="PIRSF" id="PIRSF031853">
    <property type="entry name" value="UPC031853"/>
    <property type="match status" value="1"/>
</dbReference>
<accession>A0A643EWL9</accession>
<sequence>MVRAERNGRLFDTFRDQSAVAIGWNDIGDLSKIKTRKAIADLVSKAFPNAKPQSIAMAAGQLHRFVNEIDVGDMVVTYDPSRRVYLVGEIAGPYRYDTSLDPEDGQFRPVRWHGEVGRDLLSVESRNSLGSISTLFRISTEVAVELKKALASGQTATSEPIPAVIESSEDDLFKSMESRAHEFIKDKVNALTWDDMQELVAGLLRSLGYKTSVSDAGPDRGKDIVASPDGFGFESPRIVVEVKHRKGAMSAPDVRSFLGGRHPQDKGLYVSTGGFTREARYEAERANIPLALMDLDDLVKSLLEQYEKFDLETQQLVPLKRIFVPAWN</sequence>
<evidence type="ECO:0000313" key="2">
    <source>
        <dbReference type="EMBL" id="KAB0568823.1"/>
    </source>
</evidence>
<dbReference type="PANTHER" id="PTHR30015">
    <property type="entry name" value="MRR RESTRICTION SYSTEM PROTEIN"/>
    <property type="match status" value="1"/>
</dbReference>
<comment type="caution">
    <text evidence="2">The sequence shown here is derived from an EMBL/GenBank/DDBJ whole genome shotgun (WGS) entry which is preliminary data.</text>
</comment>
<keyword evidence="2" id="KW-0540">Nuclease</keyword>